<dbReference type="EMBL" id="CABPSM010000005">
    <property type="protein sequence ID" value="VVE04909.1"/>
    <property type="molecule type" value="Genomic_DNA"/>
</dbReference>
<name>A0A5E4V0J9_9BURK</name>
<sequence>MDVSTLSPFCPVCGRHQKRVDCIVKHVLLGADYVQLSKIHLLKEKLGLDRFRCRRCCAGGECCVAAVNFSNHREIFLMKLVATDYCRITLLNSVKNSGSNPPS</sequence>
<proteinExistence type="predicted"/>
<protein>
    <submittedName>
        <fullName evidence="1">Uncharacterized protein</fullName>
    </submittedName>
</protein>
<accession>A0A5E4V0J9</accession>
<dbReference type="Proteomes" id="UP000343317">
    <property type="component" value="Unassembled WGS sequence"/>
</dbReference>
<reference evidence="1 2" key="1">
    <citation type="submission" date="2019-08" db="EMBL/GenBank/DDBJ databases">
        <authorList>
            <person name="Peeters C."/>
        </authorList>
    </citation>
    <scope>NUCLEOTIDE SEQUENCE [LARGE SCALE GENOMIC DNA]</scope>
    <source>
        <strain evidence="1 2">LMG 31112</strain>
    </source>
</reference>
<evidence type="ECO:0000313" key="2">
    <source>
        <dbReference type="Proteomes" id="UP000343317"/>
    </source>
</evidence>
<dbReference type="AlphaFoldDB" id="A0A5E4V0J9"/>
<keyword evidence="2" id="KW-1185">Reference proteome</keyword>
<organism evidence="1 2">
    <name type="scientific">Pandoraea horticolens</name>
    <dbReference type="NCBI Taxonomy" id="2508298"/>
    <lineage>
        <taxon>Bacteria</taxon>
        <taxon>Pseudomonadati</taxon>
        <taxon>Pseudomonadota</taxon>
        <taxon>Betaproteobacteria</taxon>
        <taxon>Burkholderiales</taxon>
        <taxon>Burkholderiaceae</taxon>
        <taxon>Pandoraea</taxon>
    </lineage>
</organism>
<gene>
    <name evidence="1" type="ORF">PHO31112_02331</name>
</gene>
<evidence type="ECO:0000313" key="1">
    <source>
        <dbReference type="EMBL" id="VVE04909.1"/>
    </source>
</evidence>